<dbReference type="GO" id="GO:0005886">
    <property type="term" value="C:plasma membrane"/>
    <property type="evidence" value="ECO:0007669"/>
    <property type="project" value="UniProtKB-SubCell"/>
</dbReference>
<dbReference type="InterPro" id="IPR036259">
    <property type="entry name" value="MFS_trans_sf"/>
</dbReference>
<feature type="domain" description="Major facilitator superfamily (MFS) profile" evidence="8">
    <location>
        <begin position="186"/>
        <end position="621"/>
    </location>
</feature>
<name>V6LEA7_9EUKA</name>
<feature type="transmembrane region" description="Helical" evidence="7">
    <location>
        <begin position="430"/>
        <end position="449"/>
    </location>
</feature>
<feature type="transmembrane region" description="Helical" evidence="7">
    <location>
        <begin position="469"/>
        <end position="490"/>
    </location>
</feature>
<sequence length="637" mass="72187">MTDLALNQLGLQYARNQYRLAQYVKLFAKERDFDIKIEDDHYLGGLLFTSPFLQNLAFLVSDPVVESEQITLFDLFQFTPTEQQKANFTKYVSQIQRFSITVDASLQPLDFSSYFNFIGSLLNHITQLQKVENMTKMEFNSDEFIYEFQASDAEIKLLINMQGTEILEVQDINQNLQTQPRFYQNNLWALYITLIIASIAFQLSAVNLTYFIQSFGATATDIANLTTYFNLVQMFSSFFWLFVSDYIGRKIVFLIILSIYSILVGVLLLAENFTDNTIIINFVLTIRAISGISAILVPLSFLIASDLAPPKLRGVVIVLVNCFSQVGSVISSGLTVFFSNYKKYNTSAGNITQDEILRRVKLSFRDTHITCVVLYIISVVFCALFLKESNQKLKTYRKLKKMNVKVPKNTSLRNQNFLKILLSMLKNTNMLILFFSYVLSLLGSTNSRTGGPYFTGRMYGFTNANVAKGYANTVQIVSILLGLVVSAVIARPFISFFGELRAIILAQYFSIFESIVYFAPNPPQPPALMYFTMFLTGVSLIFCDAIFLQLVSMYTTPQNRGCVMGVFQVGNSIGRSLSGVITGQMQVYNLRDSQLLNTIFQSGCLIILAWLKPPIQRPEMDQEASKRKLELKKQAMI</sequence>
<dbReference type="EMBL" id="AUWU02000006">
    <property type="protein sequence ID" value="KAH0572010.1"/>
    <property type="molecule type" value="Genomic_DNA"/>
</dbReference>
<evidence type="ECO:0000313" key="11">
    <source>
        <dbReference type="Proteomes" id="UP000018208"/>
    </source>
</evidence>
<feature type="transmembrane region" description="Helical" evidence="7">
    <location>
        <begin position="315"/>
        <end position="338"/>
    </location>
</feature>
<organism evidence="9">
    <name type="scientific">Spironucleus salmonicida</name>
    <dbReference type="NCBI Taxonomy" id="348837"/>
    <lineage>
        <taxon>Eukaryota</taxon>
        <taxon>Metamonada</taxon>
        <taxon>Diplomonadida</taxon>
        <taxon>Hexamitidae</taxon>
        <taxon>Hexamitinae</taxon>
        <taxon>Spironucleus</taxon>
    </lineage>
</organism>
<reference evidence="10" key="2">
    <citation type="submission" date="2020-12" db="EMBL/GenBank/DDBJ databases">
        <title>New Spironucleus salmonicida genome in near-complete chromosomes.</title>
        <authorList>
            <person name="Xu F."/>
            <person name="Kurt Z."/>
            <person name="Jimenez-Gonzalez A."/>
            <person name="Astvaldsson A."/>
            <person name="Andersson J.O."/>
            <person name="Svard S.G."/>
        </authorList>
    </citation>
    <scope>NUCLEOTIDE SEQUENCE</scope>
    <source>
        <strain evidence="10">ATCC 50377</strain>
    </source>
</reference>
<dbReference type="SUPFAM" id="SSF103473">
    <property type="entry name" value="MFS general substrate transporter"/>
    <property type="match status" value="1"/>
</dbReference>
<dbReference type="EMBL" id="KI546153">
    <property type="protein sequence ID" value="EST42840.1"/>
    <property type="molecule type" value="Genomic_DNA"/>
</dbReference>
<feature type="transmembrane region" description="Helical" evidence="7">
    <location>
        <begin position="188"/>
        <end position="213"/>
    </location>
</feature>
<keyword evidence="4 7" id="KW-0812">Transmembrane</keyword>
<feature type="transmembrane region" description="Helical" evidence="7">
    <location>
        <begin position="282"/>
        <end position="303"/>
    </location>
</feature>
<evidence type="ECO:0000256" key="5">
    <source>
        <dbReference type="ARBA" id="ARBA00022989"/>
    </source>
</evidence>
<evidence type="ECO:0000256" key="7">
    <source>
        <dbReference type="SAM" id="Phobius"/>
    </source>
</evidence>
<dbReference type="GO" id="GO:0022857">
    <property type="term" value="F:transmembrane transporter activity"/>
    <property type="evidence" value="ECO:0007669"/>
    <property type="project" value="InterPro"/>
</dbReference>
<evidence type="ECO:0000256" key="1">
    <source>
        <dbReference type="ARBA" id="ARBA00004651"/>
    </source>
</evidence>
<evidence type="ECO:0000313" key="10">
    <source>
        <dbReference type="EMBL" id="KAH0572010.1"/>
    </source>
</evidence>
<gene>
    <name evidence="9" type="ORF">SS50377_17525</name>
    <name evidence="10" type="ORF">SS50377_26211</name>
</gene>
<dbReference type="Gene3D" id="1.20.1250.20">
    <property type="entry name" value="MFS general substrate transporter like domains"/>
    <property type="match status" value="1"/>
</dbReference>
<reference evidence="9 10" key="1">
    <citation type="journal article" date="2014" name="PLoS Genet.">
        <title>The Genome of Spironucleus salmonicida Highlights a Fish Pathogen Adapted to Fluctuating Environments.</title>
        <authorList>
            <person name="Xu F."/>
            <person name="Jerlstrom-Hultqvist J."/>
            <person name="Einarsson E."/>
            <person name="Astvaldsson A."/>
            <person name="Svard S.G."/>
            <person name="Andersson J.O."/>
        </authorList>
    </citation>
    <scope>NUCLEOTIDE SEQUENCE</scope>
    <source>
        <strain evidence="10">ATCC 50377</strain>
    </source>
</reference>
<proteinExistence type="predicted"/>
<dbReference type="AlphaFoldDB" id="V6LEA7"/>
<evidence type="ECO:0000313" key="9">
    <source>
        <dbReference type="EMBL" id="EST42840.1"/>
    </source>
</evidence>
<evidence type="ECO:0000259" key="8">
    <source>
        <dbReference type="PROSITE" id="PS50850"/>
    </source>
</evidence>
<comment type="subcellular location">
    <subcellularLocation>
        <location evidence="1">Cell membrane</location>
        <topology evidence="1">Multi-pass membrane protein</topology>
    </subcellularLocation>
</comment>
<dbReference type="InterPro" id="IPR011701">
    <property type="entry name" value="MFS"/>
</dbReference>
<dbReference type="PANTHER" id="PTHR43414:SF6">
    <property type="entry name" value="MULTIDRUG RESISTANCE PROTEIN MDTG"/>
    <property type="match status" value="1"/>
</dbReference>
<dbReference type="PROSITE" id="PS50850">
    <property type="entry name" value="MFS"/>
    <property type="match status" value="1"/>
</dbReference>
<dbReference type="InterPro" id="IPR020846">
    <property type="entry name" value="MFS_dom"/>
</dbReference>
<dbReference type="Pfam" id="PF07690">
    <property type="entry name" value="MFS_1"/>
    <property type="match status" value="1"/>
</dbReference>
<keyword evidence="11" id="KW-1185">Reference proteome</keyword>
<dbReference type="PANTHER" id="PTHR43414">
    <property type="entry name" value="MULTIDRUG RESISTANCE PROTEIN MDTG"/>
    <property type="match status" value="1"/>
</dbReference>
<feature type="transmembrane region" description="Helical" evidence="7">
    <location>
        <begin position="367"/>
        <end position="386"/>
    </location>
</feature>
<keyword evidence="6 7" id="KW-0472">Membrane</keyword>
<feature type="transmembrane region" description="Helical" evidence="7">
    <location>
        <begin position="225"/>
        <end position="244"/>
    </location>
</feature>
<keyword evidence="3" id="KW-1003">Cell membrane</keyword>
<dbReference type="VEuPathDB" id="GiardiaDB:SS50377_26211"/>
<accession>V6LEA7</accession>
<evidence type="ECO:0000256" key="3">
    <source>
        <dbReference type="ARBA" id="ARBA00022475"/>
    </source>
</evidence>
<evidence type="ECO:0000256" key="6">
    <source>
        <dbReference type="ARBA" id="ARBA00023136"/>
    </source>
</evidence>
<feature type="transmembrane region" description="Helical" evidence="7">
    <location>
        <begin position="251"/>
        <end position="270"/>
    </location>
</feature>
<dbReference type="Proteomes" id="UP000018208">
    <property type="component" value="Unassembled WGS sequence"/>
</dbReference>
<keyword evidence="5 7" id="KW-1133">Transmembrane helix</keyword>
<keyword evidence="2" id="KW-0813">Transport</keyword>
<feature type="transmembrane region" description="Helical" evidence="7">
    <location>
        <begin position="531"/>
        <end position="551"/>
    </location>
</feature>
<evidence type="ECO:0000256" key="4">
    <source>
        <dbReference type="ARBA" id="ARBA00022692"/>
    </source>
</evidence>
<protein>
    <submittedName>
        <fullName evidence="9">MFS and transmembrane domain-containing protein</fullName>
    </submittedName>
</protein>
<feature type="transmembrane region" description="Helical" evidence="7">
    <location>
        <begin position="502"/>
        <end position="519"/>
    </location>
</feature>
<dbReference type="OrthoDB" id="8120565at2759"/>
<evidence type="ECO:0000256" key="2">
    <source>
        <dbReference type="ARBA" id="ARBA00022448"/>
    </source>
</evidence>